<gene>
    <name evidence="13" type="primary">MMAB</name>
</gene>
<reference evidence="13 14" key="1">
    <citation type="submission" date="2016-04" db="EMBL/GenBank/DDBJ databases">
        <title>Polished mammalian reference genomes with single-molecule sequencing and chromosome conformation capture applied to the Capra hircus genome.</title>
        <authorList>
            <person name="Bickhart D.M."/>
            <person name="Koren S."/>
            <person name="Rosen B."/>
            <person name="Hastie A."/>
            <person name="Liachko I."/>
            <person name="Sullivan S.T."/>
            <person name="Burton J."/>
            <person name="Sayre B.L."/>
            <person name="Huson H.J."/>
            <person name="Lee J."/>
            <person name="Lam E."/>
            <person name="Kelley C.M."/>
            <person name="Hutchison J.L."/>
            <person name="Zhou Y."/>
            <person name="Sun J."/>
            <person name="Crisa A."/>
            <person name="Schwartz J.C."/>
            <person name="Hammond J.A."/>
            <person name="Schroeder S.G."/>
            <person name="Liu G.E."/>
            <person name="Dunham M."/>
            <person name="Shendure J."/>
            <person name="Sonstegard T.S."/>
            <person name="Phillippy A.M."/>
            <person name="Van Tassell C.P."/>
            <person name="Smith T.P."/>
        </authorList>
    </citation>
    <scope>NUCLEOTIDE SEQUENCE [LARGE SCALE GENOMIC DNA]</scope>
</reference>
<keyword evidence="14" id="KW-1185">Reference proteome</keyword>
<evidence type="ECO:0000256" key="5">
    <source>
        <dbReference type="ARBA" id="ARBA00022840"/>
    </source>
</evidence>
<dbReference type="InterPro" id="IPR036451">
    <property type="entry name" value="CblAdoTrfase-like_sf"/>
</dbReference>
<dbReference type="STRING" id="9925.ENSCHIP00000000763"/>
<evidence type="ECO:0000256" key="7">
    <source>
        <dbReference type="ARBA" id="ARBA00056747"/>
    </source>
</evidence>
<dbReference type="Gene3D" id="1.20.1200.10">
    <property type="entry name" value="Cobalamin adenosyltransferase-like"/>
    <property type="match status" value="1"/>
</dbReference>
<dbReference type="Pfam" id="PF01923">
    <property type="entry name" value="Cob_adeno_trans"/>
    <property type="match status" value="1"/>
</dbReference>
<dbReference type="Ensembl" id="ENSCHIT00000000934.1">
    <property type="protein sequence ID" value="ENSCHIP00000000763.1"/>
    <property type="gene ID" value="ENSCHIG00000000534.1"/>
</dbReference>
<feature type="region of interest" description="Disordered" evidence="11">
    <location>
        <begin position="145"/>
        <end position="164"/>
    </location>
</feature>
<reference evidence="13" key="3">
    <citation type="submission" date="2025-09" db="UniProtKB">
        <authorList>
            <consortium name="Ensembl"/>
        </authorList>
    </citation>
    <scope>IDENTIFICATION</scope>
</reference>
<dbReference type="GO" id="GO:0009235">
    <property type="term" value="P:cobalamin metabolic process"/>
    <property type="evidence" value="ECO:0007669"/>
    <property type="project" value="Ensembl"/>
</dbReference>
<dbReference type="GeneTree" id="ENSGT00390000008432"/>
<feature type="region of interest" description="Disordered" evidence="11">
    <location>
        <begin position="27"/>
        <end position="72"/>
    </location>
</feature>
<sequence>MAVWGPGGRLGLRECLGARKLLCPRFQSRGPQGVEDGDRPQPSSKTPKVPKIYTKTGDKGFSSTFTGERRPKDDQVFEAVGTTDELSSAIGFAMELIAEKGHPFVEELQKIQCSLQDVGSALATPRSSAREAHLSKSLPECTGPSELHVCSGHPPAPSTPSPLQPTPAFFFQSGGKSSSALHFCRAVCRRAERRVVPLVQTGETDANVVKFLNRLSDYLFTLARYTAMKEGNPEKIYKKNDLSDRT</sequence>
<evidence type="ECO:0000256" key="10">
    <source>
        <dbReference type="RuleBase" id="RU366026"/>
    </source>
</evidence>
<name>A0A452DLY4_CAPHI</name>
<keyword evidence="3 10" id="KW-0808">Transferase</keyword>
<reference evidence="13" key="2">
    <citation type="submission" date="2025-08" db="UniProtKB">
        <authorList>
            <consortium name="Ensembl"/>
        </authorList>
    </citation>
    <scope>IDENTIFICATION</scope>
</reference>
<feature type="domain" description="Cobalamin adenosyltransferase-like" evidence="12">
    <location>
        <begin position="52"/>
        <end position="225"/>
    </location>
</feature>
<evidence type="ECO:0000313" key="14">
    <source>
        <dbReference type="Proteomes" id="UP000291000"/>
    </source>
</evidence>
<dbReference type="InterPro" id="IPR029499">
    <property type="entry name" value="PduO-typ"/>
</dbReference>
<dbReference type="AlphaFoldDB" id="A0A452DLY4"/>
<dbReference type="Bgee" id="ENSCHIG00000000534">
    <property type="expression patterns" value="Expressed in adrenal gland and 18 other cell types or tissues"/>
</dbReference>
<evidence type="ECO:0000313" key="13">
    <source>
        <dbReference type="Ensembl" id="ENSCHIP00000000763.1"/>
    </source>
</evidence>
<evidence type="ECO:0000256" key="8">
    <source>
        <dbReference type="ARBA" id="ARBA00071654"/>
    </source>
</evidence>
<dbReference type="InterPro" id="IPR016030">
    <property type="entry name" value="CblAdoTrfase-like"/>
</dbReference>
<protein>
    <recommendedName>
        <fullName evidence="8">Corrinoid adenosyltransferase MMAB</fullName>
    </recommendedName>
    <alternativeName>
        <fullName evidence="9">ATP:co(I)rrinoid adenosyltransferase MMAB</fullName>
    </alternativeName>
</protein>
<evidence type="ECO:0000256" key="2">
    <source>
        <dbReference type="ARBA" id="ARBA00011233"/>
    </source>
</evidence>
<organism evidence="13 14">
    <name type="scientific">Capra hircus</name>
    <name type="common">Goat</name>
    <dbReference type="NCBI Taxonomy" id="9925"/>
    <lineage>
        <taxon>Eukaryota</taxon>
        <taxon>Metazoa</taxon>
        <taxon>Chordata</taxon>
        <taxon>Craniata</taxon>
        <taxon>Vertebrata</taxon>
        <taxon>Euteleostomi</taxon>
        <taxon>Mammalia</taxon>
        <taxon>Eutheria</taxon>
        <taxon>Laurasiatheria</taxon>
        <taxon>Artiodactyla</taxon>
        <taxon>Ruminantia</taxon>
        <taxon>Pecora</taxon>
        <taxon>Bovidae</taxon>
        <taxon>Caprinae</taxon>
        <taxon>Capra</taxon>
    </lineage>
</organism>
<keyword evidence="5 10" id="KW-0067">ATP-binding</keyword>
<feature type="compositionally biased region" description="Pro residues" evidence="11">
    <location>
        <begin position="154"/>
        <end position="164"/>
    </location>
</feature>
<dbReference type="OMA" id="HQACTVV"/>
<dbReference type="SUPFAM" id="SSF89028">
    <property type="entry name" value="Cobalamin adenosyltransferase-like"/>
    <property type="match status" value="1"/>
</dbReference>
<evidence type="ECO:0000256" key="1">
    <source>
        <dbReference type="ARBA" id="ARBA00007487"/>
    </source>
</evidence>
<comment type="similarity">
    <text evidence="1 10">Belongs to the Cob(I)alamin adenosyltransferase family.</text>
</comment>
<dbReference type="FunFam" id="1.20.1200.10:FF:000001">
    <property type="entry name" value="Cob(I)yrinic acid a,c-diamide adenosyltransferase"/>
    <property type="match status" value="1"/>
</dbReference>
<comment type="function">
    <text evidence="7">Converts cob(I)alamin to adenosylcobalamin (adenosylcob(III)alamin), a coenzyme for methylmalonyl-CoA mutase, therefore participates in the final step of the vitamin B12 conversion. Generates adenosylcobalamin (AdoCbl) and directly delivers the cofactor to MUT in a transfer that is stimulated by ATP-binding to MMAB and gated by MMAA.</text>
</comment>
<evidence type="ECO:0000256" key="9">
    <source>
        <dbReference type="ARBA" id="ARBA00075216"/>
    </source>
</evidence>
<evidence type="ECO:0000256" key="4">
    <source>
        <dbReference type="ARBA" id="ARBA00022741"/>
    </source>
</evidence>
<evidence type="ECO:0000256" key="3">
    <source>
        <dbReference type="ARBA" id="ARBA00022679"/>
    </source>
</evidence>
<evidence type="ECO:0000259" key="12">
    <source>
        <dbReference type="Pfam" id="PF01923"/>
    </source>
</evidence>
<dbReference type="GO" id="GO:0008817">
    <property type="term" value="F:corrinoid adenosyltransferase activity"/>
    <property type="evidence" value="ECO:0007669"/>
    <property type="project" value="Ensembl"/>
</dbReference>
<evidence type="ECO:0000256" key="6">
    <source>
        <dbReference type="ARBA" id="ARBA00051988"/>
    </source>
</evidence>
<accession>A0A452DLY4</accession>
<dbReference type="EMBL" id="LWLT01000018">
    <property type="status" value="NOT_ANNOTATED_CDS"/>
    <property type="molecule type" value="Genomic_DNA"/>
</dbReference>
<dbReference type="Proteomes" id="UP000291000">
    <property type="component" value="Chromosome 17"/>
</dbReference>
<dbReference type="GO" id="GO:0005524">
    <property type="term" value="F:ATP binding"/>
    <property type="evidence" value="ECO:0007669"/>
    <property type="project" value="UniProtKB-UniRule"/>
</dbReference>
<keyword evidence="4 10" id="KW-0547">Nucleotide-binding</keyword>
<comment type="subunit">
    <text evidence="2">Homotrimer.</text>
</comment>
<comment type="catalytic activity">
    <reaction evidence="6">
        <text>cob(I)alamin-[corrinoid adenosyltransferase] + ATP = apo-[corrinoid adenosyltransferase] + adenosylcob(III)alamin + triphosphate</text>
        <dbReference type="Rhea" id="RHEA:56796"/>
        <dbReference type="Rhea" id="RHEA-COMP:14743"/>
        <dbReference type="Rhea" id="RHEA-COMP:14744"/>
        <dbReference type="ChEBI" id="CHEBI:18036"/>
        <dbReference type="ChEBI" id="CHEBI:18408"/>
        <dbReference type="ChEBI" id="CHEBI:30616"/>
        <dbReference type="ChEBI" id="CHEBI:60488"/>
        <dbReference type="ChEBI" id="CHEBI:83228"/>
    </reaction>
    <physiologicalReaction direction="left-to-right" evidence="6">
        <dbReference type="Rhea" id="RHEA:56797"/>
    </physiologicalReaction>
</comment>
<dbReference type="GO" id="GO:0031419">
    <property type="term" value="F:cobalamin binding"/>
    <property type="evidence" value="ECO:0007669"/>
    <property type="project" value="Ensembl"/>
</dbReference>
<dbReference type="PANTHER" id="PTHR12213:SF0">
    <property type="entry name" value="CORRINOID ADENOSYLTRANSFERASE MMAB"/>
    <property type="match status" value="1"/>
</dbReference>
<dbReference type="PANTHER" id="PTHR12213">
    <property type="entry name" value="CORRINOID ADENOSYLTRANSFERASE"/>
    <property type="match status" value="1"/>
</dbReference>
<evidence type="ECO:0000256" key="11">
    <source>
        <dbReference type="SAM" id="MobiDB-lite"/>
    </source>
</evidence>
<proteinExistence type="inferred from homology"/>